<evidence type="ECO:0000259" key="1">
    <source>
        <dbReference type="Pfam" id="PF03435"/>
    </source>
</evidence>
<dbReference type="PANTHER" id="PTHR43781">
    <property type="entry name" value="SACCHAROPINE DEHYDROGENASE"/>
    <property type="match status" value="1"/>
</dbReference>
<proteinExistence type="predicted"/>
<dbReference type="Gene3D" id="3.40.50.720">
    <property type="entry name" value="NAD(P)-binding Rossmann-like Domain"/>
    <property type="match status" value="1"/>
</dbReference>
<name>A0A545T530_9GAMM</name>
<reference evidence="2 3" key="1">
    <citation type="submission" date="2019-06" db="EMBL/GenBank/DDBJ databases">
        <title>Draft genome of Aliikangiella marina GYP-15.</title>
        <authorList>
            <person name="Wang G."/>
        </authorList>
    </citation>
    <scope>NUCLEOTIDE SEQUENCE [LARGE SCALE GENOMIC DNA]</scope>
    <source>
        <strain evidence="2 3">GYP-15</strain>
    </source>
</reference>
<feature type="domain" description="Saccharopine dehydrogenase NADP binding" evidence="1">
    <location>
        <begin position="8"/>
        <end position="126"/>
    </location>
</feature>
<evidence type="ECO:0000313" key="3">
    <source>
        <dbReference type="Proteomes" id="UP000317839"/>
    </source>
</evidence>
<keyword evidence="3" id="KW-1185">Reference proteome</keyword>
<comment type="caution">
    <text evidence="2">The sequence shown here is derived from an EMBL/GenBank/DDBJ whole genome shotgun (WGS) entry which is preliminary data.</text>
</comment>
<dbReference type="OrthoDB" id="4420885at2"/>
<organism evidence="2 3">
    <name type="scientific">Aliikangiella marina</name>
    <dbReference type="NCBI Taxonomy" id="1712262"/>
    <lineage>
        <taxon>Bacteria</taxon>
        <taxon>Pseudomonadati</taxon>
        <taxon>Pseudomonadota</taxon>
        <taxon>Gammaproteobacteria</taxon>
        <taxon>Oceanospirillales</taxon>
        <taxon>Pleioneaceae</taxon>
        <taxon>Aliikangiella</taxon>
    </lineage>
</organism>
<evidence type="ECO:0000313" key="2">
    <source>
        <dbReference type="EMBL" id="TQV72313.1"/>
    </source>
</evidence>
<gene>
    <name evidence="2" type="ORF">FLL45_19030</name>
</gene>
<dbReference type="Pfam" id="PF03435">
    <property type="entry name" value="Sacchrp_dh_NADP"/>
    <property type="match status" value="1"/>
</dbReference>
<dbReference type="SUPFAM" id="SSF51735">
    <property type="entry name" value="NAD(P)-binding Rossmann-fold domains"/>
    <property type="match status" value="1"/>
</dbReference>
<dbReference type="InterPro" id="IPR005097">
    <property type="entry name" value="Sacchrp_dh_NADP-bd"/>
</dbReference>
<sequence>MHSQDKLIMIYGANGYTGRLIVDHALEKGLKPIVAGRNKEQVKQIAEEKGLPARVFDLDSVEQVANNLNDIAVVIHCAGPFSATAKPMMEACIKSKTHYTDITGEIVVFELGQSYDAQAKEAGVVICPGVGFDVIPTDCLASQLKDKLPDATHLKLGFDSGSSMSPGTAKTSVEGLAQGGKIRENGKIIQVPLAFKTKTIDFGNGEKNAMTIPWGDVSTAYYSTGIPNIEVYIPISPKGAKKIKRLNAFKWLLGTKLVQNFLKKQAGKSRGPNEQQREKLKTYVWGEVRNDKGAWVTGHFETANGYELTYLGAVAVAEHLLANEIEGGAFTPSKLVDNKLVERLPGTGEIHFKPE</sequence>
<dbReference type="AlphaFoldDB" id="A0A545T530"/>
<dbReference type="Proteomes" id="UP000317839">
    <property type="component" value="Unassembled WGS sequence"/>
</dbReference>
<dbReference type="RefSeq" id="WP_142943643.1">
    <property type="nucleotide sequence ID" value="NZ_VIKR01000005.1"/>
</dbReference>
<accession>A0A545T530</accession>
<protein>
    <submittedName>
        <fullName evidence="2">NAD-dependent epimerase/dehydratase family protein</fullName>
    </submittedName>
</protein>
<dbReference type="InterPro" id="IPR036291">
    <property type="entry name" value="NAD(P)-bd_dom_sf"/>
</dbReference>
<dbReference type="PANTHER" id="PTHR43781:SF1">
    <property type="entry name" value="SACCHAROPINE DEHYDROGENASE"/>
    <property type="match status" value="1"/>
</dbReference>
<dbReference type="EMBL" id="VIKR01000005">
    <property type="protein sequence ID" value="TQV72313.1"/>
    <property type="molecule type" value="Genomic_DNA"/>
</dbReference>